<reference evidence="1" key="2">
    <citation type="journal article" date="2021" name="PeerJ">
        <title>Extensive microbial diversity within the chicken gut microbiome revealed by metagenomics and culture.</title>
        <authorList>
            <person name="Gilroy R."/>
            <person name="Ravi A."/>
            <person name="Getino M."/>
            <person name="Pursley I."/>
            <person name="Horton D.L."/>
            <person name="Alikhan N.F."/>
            <person name="Baker D."/>
            <person name="Gharbi K."/>
            <person name="Hall N."/>
            <person name="Watson M."/>
            <person name="Adriaenssens E.M."/>
            <person name="Foster-Nyarko E."/>
            <person name="Jarju S."/>
            <person name="Secka A."/>
            <person name="Antonio M."/>
            <person name="Oren A."/>
            <person name="Chaudhuri R.R."/>
            <person name="La Ragione R."/>
            <person name="Hildebrand F."/>
            <person name="Pallen M.J."/>
        </authorList>
    </citation>
    <scope>NUCLEOTIDE SEQUENCE</scope>
    <source>
        <strain evidence="1">CHK187-14744</strain>
    </source>
</reference>
<dbReference type="Proteomes" id="UP000824164">
    <property type="component" value="Unassembled WGS sequence"/>
</dbReference>
<proteinExistence type="predicted"/>
<name>A0A9D1HGZ2_9FIRM</name>
<sequence>MELITGYKGGAHITADDDAAKIAALIGNDAYVLEHGSKFAYEISSNNLVTLSGGNLVFQGRHCRTKENEQEECTIENGTQGQMRNDLICVKYTKANDGKESVEVVVVKGTPGTSATDPSYTTGDIEDGDKECYIPLYRVVLNGLNIESVQQLFKVYHRIPNFSYGTGDPSGGVDGDVYFKIIE</sequence>
<protein>
    <submittedName>
        <fullName evidence="1">Uncharacterized protein</fullName>
    </submittedName>
</protein>
<organism evidence="1 2">
    <name type="scientific">Candidatus Onthocola gallistercoris</name>
    <dbReference type="NCBI Taxonomy" id="2840876"/>
    <lineage>
        <taxon>Bacteria</taxon>
        <taxon>Bacillati</taxon>
        <taxon>Bacillota</taxon>
        <taxon>Bacilli</taxon>
        <taxon>Candidatus Onthocola</taxon>
    </lineage>
</organism>
<reference evidence="1" key="1">
    <citation type="submission" date="2020-10" db="EMBL/GenBank/DDBJ databases">
        <authorList>
            <person name="Gilroy R."/>
        </authorList>
    </citation>
    <scope>NUCLEOTIDE SEQUENCE</scope>
    <source>
        <strain evidence="1">CHK187-14744</strain>
    </source>
</reference>
<dbReference type="AlphaFoldDB" id="A0A9D1HGZ2"/>
<gene>
    <name evidence="1" type="ORF">IAB63_07460</name>
</gene>
<comment type="caution">
    <text evidence="1">The sequence shown here is derived from an EMBL/GenBank/DDBJ whole genome shotgun (WGS) entry which is preliminary data.</text>
</comment>
<dbReference type="EMBL" id="DVLT01000046">
    <property type="protein sequence ID" value="HIU03074.1"/>
    <property type="molecule type" value="Genomic_DNA"/>
</dbReference>
<evidence type="ECO:0000313" key="1">
    <source>
        <dbReference type="EMBL" id="HIU03074.1"/>
    </source>
</evidence>
<evidence type="ECO:0000313" key="2">
    <source>
        <dbReference type="Proteomes" id="UP000824164"/>
    </source>
</evidence>
<accession>A0A9D1HGZ2</accession>